<dbReference type="Pfam" id="PF00650">
    <property type="entry name" value="CRAL_TRIO"/>
    <property type="match status" value="1"/>
</dbReference>
<gene>
    <name evidence="3" type="ORF">DPX39_080058400</name>
</gene>
<dbReference type="PANTHER" id="PTHR46384">
    <property type="entry name" value="MOTILE SPERM DOMAIN-CONTAINING PROTEIN 2"/>
    <property type="match status" value="1"/>
</dbReference>
<accession>A0A3L6L385</accession>
<dbReference type="CDD" id="cd00170">
    <property type="entry name" value="SEC14"/>
    <property type="match status" value="1"/>
</dbReference>
<dbReference type="InterPro" id="IPR036865">
    <property type="entry name" value="CRAL-TRIO_dom_sf"/>
</dbReference>
<feature type="domain" description="CRAL-TRIO" evidence="2">
    <location>
        <begin position="73"/>
        <end position="239"/>
    </location>
</feature>
<feature type="coiled-coil region" evidence="1">
    <location>
        <begin position="14"/>
        <end position="60"/>
    </location>
</feature>
<dbReference type="GO" id="GO:0012505">
    <property type="term" value="C:endomembrane system"/>
    <property type="evidence" value="ECO:0007669"/>
    <property type="project" value="TreeGrafter"/>
</dbReference>
<dbReference type="AlphaFoldDB" id="A0A3L6L385"/>
<keyword evidence="1" id="KW-0175">Coiled coil</keyword>
<protein>
    <submittedName>
        <fullName evidence="3">CRAL/TRIO domain containing protein</fullName>
    </submittedName>
</protein>
<evidence type="ECO:0000313" key="4">
    <source>
        <dbReference type="Proteomes" id="UP000266743"/>
    </source>
</evidence>
<dbReference type="PANTHER" id="PTHR46384:SF2">
    <property type="entry name" value="CRAL-TRIO DOMAIN-CONTAINING PROTEIN"/>
    <property type="match status" value="1"/>
</dbReference>
<evidence type="ECO:0000256" key="1">
    <source>
        <dbReference type="SAM" id="Coils"/>
    </source>
</evidence>
<dbReference type="InterPro" id="IPR001251">
    <property type="entry name" value="CRAL-TRIO_dom"/>
</dbReference>
<dbReference type="Proteomes" id="UP000266743">
    <property type="component" value="Chromosome 8"/>
</dbReference>
<name>A0A3L6L385_9TRYP</name>
<dbReference type="InterPro" id="IPR055777">
    <property type="entry name" value="DUF7353"/>
</dbReference>
<dbReference type="SUPFAM" id="SSF52087">
    <property type="entry name" value="CRAL/TRIO domain"/>
    <property type="match status" value="1"/>
</dbReference>
<dbReference type="EMBL" id="QSBY01000008">
    <property type="protein sequence ID" value="RHW71049.1"/>
    <property type="molecule type" value="Genomic_DNA"/>
</dbReference>
<dbReference type="PROSITE" id="PS50191">
    <property type="entry name" value="CRAL_TRIO"/>
    <property type="match status" value="1"/>
</dbReference>
<evidence type="ECO:0000313" key="3">
    <source>
        <dbReference type="EMBL" id="RHW71049.1"/>
    </source>
</evidence>
<sequence>MTSSSFLEELGPVAVSHRNELEEVKRQLGIERNELDCWIYAFLENKKFDIKETVAKLQRRFAMEVSEMAKYEVTESMRSSLRSGIIQAIGEDKCGRTVFYVTVSRDTSSEGTREEKKRTFDLIVSFGTRLRADNKRCQMVLLVNYENASMLSNVDMSLQMDVATRVSKFFPGCISKVLLCNMGSILCTFMKPVLGTMPASFSDTISLFSSNDVTNGSLLEYIDKSVLPVQLGGTNDCDDQVHWDRYADIIENYYRDMRIAIVERGLKVKDWELECLSANE</sequence>
<dbReference type="Pfam" id="PF24044">
    <property type="entry name" value="DUF7353"/>
    <property type="match status" value="1"/>
</dbReference>
<dbReference type="InterPro" id="IPR053012">
    <property type="entry name" value="ER-organelle_contact"/>
</dbReference>
<dbReference type="Gene3D" id="3.40.525.10">
    <property type="entry name" value="CRAL-TRIO lipid binding domain"/>
    <property type="match status" value="1"/>
</dbReference>
<evidence type="ECO:0000259" key="2">
    <source>
        <dbReference type="PROSITE" id="PS50191"/>
    </source>
</evidence>
<organism evidence="3 4">
    <name type="scientific">Trypanosoma brucei equiperdum</name>
    <dbReference type="NCBI Taxonomy" id="630700"/>
    <lineage>
        <taxon>Eukaryota</taxon>
        <taxon>Discoba</taxon>
        <taxon>Euglenozoa</taxon>
        <taxon>Kinetoplastea</taxon>
        <taxon>Metakinetoplastina</taxon>
        <taxon>Trypanosomatida</taxon>
        <taxon>Trypanosomatidae</taxon>
        <taxon>Trypanosoma</taxon>
    </lineage>
</organism>
<reference evidence="3 4" key="1">
    <citation type="submission" date="2018-09" db="EMBL/GenBank/DDBJ databases">
        <title>whole genome sequence of T. equiperdum IVM-t1 strain.</title>
        <authorList>
            <person name="Suganuma K."/>
        </authorList>
    </citation>
    <scope>NUCLEOTIDE SEQUENCE [LARGE SCALE GENOMIC DNA]</scope>
    <source>
        <strain evidence="3 4">IVM-t1</strain>
    </source>
</reference>
<proteinExistence type="predicted"/>
<dbReference type="SMART" id="SM00516">
    <property type="entry name" value="SEC14"/>
    <property type="match status" value="1"/>
</dbReference>
<comment type="caution">
    <text evidence="3">The sequence shown here is derived from an EMBL/GenBank/DDBJ whole genome shotgun (WGS) entry which is preliminary data.</text>
</comment>
<dbReference type="GO" id="GO:0140284">
    <property type="term" value="C:endoplasmic reticulum-endosome membrane contact site"/>
    <property type="evidence" value="ECO:0007669"/>
    <property type="project" value="TreeGrafter"/>
</dbReference>